<keyword evidence="3" id="KW-1185">Reference proteome</keyword>
<evidence type="ECO:0000313" key="3">
    <source>
        <dbReference type="Proteomes" id="UP000007797"/>
    </source>
</evidence>
<feature type="compositionally biased region" description="Low complexity" evidence="1">
    <location>
        <begin position="89"/>
        <end position="101"/>
    </location>
</feature>
<organism evidence="2 3">
    <name type="scientific">Cavenderia fasciculata</name>
    <name type="common">Slime mold</name>
    <name type="synonym">Dictyostelium fasciculatum</name>
    <dbReference type="NCBI Taxonomy" id="261658"/>
    <lineage>
        <taxon>Eukaryota</taxon>
        <taxon>Amoebozoa</taxon>
        <taxon>Evosea</taxon>
        <taxon>Eumycetozoa</taxon>
        <taxon>Dictyostelia</taxon>
        <taxon>Acytosteliales</taxon>
        <taxon>Cavenderiaceae</taxon>
        <taxon>Cavenderia</taxon>
    </lineage>
</organism>
<reference evidence="3" key="1">
    <citation type="journal article" date="2011" name="Genome Res.">
        <title>Phylogeny-wide analysis of social amoeba genomes highlights ancient origins for complex intercellular communication.</title>
        <authorList>
            <person name="Heidel A.J."/>
            <person name="Lawal H.M."/>
            <person name="Felder M."/>
            <person name="Schilde C."/>
            <person name="Helps N.R."/>
            <person name="Tunggal B."/>
            <person name="Rivero F."/>
            <person name="John U."/>
            <person name="Schleicher M."/>
            <person name="Eichinger L."/>
            <person name="Platzer M."/>
            <person name="Noegel A.A."/>
            <person name="Schaap P."/>
            <person name="Gloeckner G."/>
        </authorList>
    </citation>
    <scope>NUCLEOTIDE SEQUENCE [LARGE SCALE GENOMIC DNA]</scope>
    <source>
        <strain evidence="3">SH3</strain>
    </source>
</reference>
<evidence type="ECO:0000256" key="1">
    <source>
        <dbReference type="SAM" id="MobiDB-lite"/>
    </source>
</evidence>
<evidence type="ECO:0008006" key="4">
    <source>
        <dbReference type="Google" id="ProtNLM"/>
    </source>
</evidence>
<name>F4PUC8_CACFS</name>
<proteinExistence type="predicted"/>
<accession>F4PUC8</accession>
<gene>
    <name evidence="2" type="ORF">DFA_01729</name>
</gene>
<dbReference type="RefSeq" id="XP_004359693.1">
    <property type="nucleotide sequence ID" value="XM_004359636.1"/>
</dbReference>
<dbReference type="Proteomes" id="UP000007797">
    <property type="component" value="Unassembled WGS sequence"/>
</dbReference>
<sequence length="431" mass="48782">MFLADNIIIQIIKSLHDIDRISFVMTCHKFWRLKAHLTFYCFPNKTITIQQLLEQHRLHGSNNVTEEILYNCITPPTANISNVVTNDPSSSSSTSTSSSSSIQKRKGGTFNLGSFQDNYIKSILYTLVVDDSINAEISGANGGLDSEEKKFDQPIHQYHIPPAIEILKFGADLSVDNISSVRFPTTLKTLELFQYPFTQDELNQLKKASSSSSSSSSTTTSKKKSIATKFLSIFKKKKKDIVVAVEEIQPQPQPQQPTEEVKEIVEDEIIEEIVEDETKFKFKLPNQLQSFTTSSQSIPLIFNHLPKSVDTLIIFFIDKKGNNKKKDVTIKFPATIPSHIKNIELHVSSSQANFRPYFPVSALTNIESLSLQNPFTKVLKCRRTGQDHLFVLSSEIEDSNNGFISIKENESKNVLESFQFSDYSWLNEFFV</sequence>
<dbReference type="AlphaFoldDB" id="F4PUC8"/>
<protein>
    <recommendedName>
        <fullName evidence="4">F-box domain-containing protein</fullName>
    </recommendedName>
</protein>
<feature type="region of interest" description="Disordered" evidence="1">
    <location>
        <begin position="83"/>
        <end position="104"/>
    </location>
</feature>
<dbReference type="KEGG" id="dfa:DFA_01729"/>
<dbReference type="EMBL" id="GL883010">
    <property type="protein sequence ID" value="EGG21843.1"/>
    <property type="molecule type" value="Genomic_DNA"/>
</dbReference>
<evidence type="ECO:0000313" key="2">
    <source>
        <dbReference type="EMBL" id="EGG21843.1"/>
    </source>
</evidence>
<dbReference type="GeneID" id="14873516"/>